<comment type="cofactor">
    <cofactor evidence="1 9">
        <name>adenosylcob(III)alamin</name>
        <dbReference type="ChEBI" id="CHEBI:18408"/>
    </cofactor>
</comment>
<feature type="binding site" evidence="9">
    <location>
        <begin position="219"/>
        <end position="224"/>
    </location>
    <ligand>
        <name>GTP</name>
        <dbReference type="ChEBI" id="CHEBI:37565"/>
    </ligand>
</feature>
<dbReference type="Pfam" id="PF01642">
    <property type="entry name" value="MM_CoA_mutase"/>
    <property type="match status" value="2"/>
</dbReference>
<reference evidence="13" key="1">
    <citation type="journal article" date="2019" name="Int. J. Syst. Evol. Microbiol.">
        <title>The Global Catalogue of Microorganisms (GCM) 10K type strain sequencing project: providing services to taxonomists for standard genome sequencing and annotation.</title>
        <authorList>
            <consortium name="The Broad Institute Genomics Platform"/>
            <consortium name="The Broad Institute Genome Sequencing Center for Infectious Disease"/>
            <person name="Wu L."/>
            <person name="Ma J."/>
        </authorList>
    </citation>
    <scope>NUCLEOTIDE SEQUENCE [LARGE SCALE GENOMIC DNA]</scope>
    <source>
        <strain evidence="13">CCUG 60742</strain>
    </source>
</reference>
<keyword evidence="4 9" id="KW-0378">Hydrolase</keyword>
<comment type="similarity">
    <text evidence="9">Belongs to the IcmF family.</text>
</comment>
<dbReference type="Gene3D" id="3.40.50.300">
    <property type="entry name" value="P-loop containing nucleotide triphosphate hydrolases"/>
    <property type="match status" value="1"/>
</dbReference>
<feature type="binding site" evidence="9">
    <location>
        <position position="973"/>
    </location>
    <ligand>
        <name>substrate</name>
    </ligand>
</feature>
<dbReference type="InterPro" id="IPR047216">
    <property type="entry name" value="Endonuclease_DUF559_bact"/>
</dbReference>
<dbReference type="InterPro" id="IPR036724">
    <property type="entry name" value="Cobalamin-bd_sf"/>
</dbReference>
<feature type="binding site" evidence="9">
    <location>
        <position position="627"/>
    </location>
    <ligand>
        <name>substrate</name>
    </ligand>
</feature>
<evidence type="ECO:0000256" key="7">
    <source>
        <dbReference type="ARBA" id="ARBA00023235"/>
    </source>
</evidence>
<evidence type="ECO:0000256" key="1">
    <source>
        <dbReference type="ARBA" id="ARBA00001922"/>
    </source>
</evidence>
<dbReference type="InterPro" id="IPR052040">
    <property type="entry name" value="GTPase/Isobutyryl-CoA_mutase"/>
</dbReference>
<feature type="binding site" evidence="9">
    <location>
        <position position="260"/>
    </location>
    <ligand>
        <name>Mg(2+)</name>
        <dbReference type="ChEBI" id="CHEBI:18420"/>
        <label>1</label>
        <note>catalytic</note>
    </ligand>
</feature>
<dbReference type="SUPFAM" id="SSF51703">
    <property type="entry name" value="Cobalamin (vitamin B12)-dependent enzymes"/>
    <property type="match status" value="2"/>
</dbReference>
<dbReference type="PANTHER" id="PTHR43087:SF1">
    <property type="entry name" value="LAO_AO TRANSPORT SYSTEM ATPASE"/>
    <property type="match status" value="1"/>
</dbReference>
<feature type="domain" description="B12-binding" evidence="11">
    <location>
        <begin position="12"/>
        <end position="150"/>
    </location>
</feature>
<feature type="binding site" evidence="9">
    <location>
        <position position="247"/>
    </location>
    <ligand>
        <name>Mg(2+)</name>
        <dbReference type="ChEBI" id="CHEBI:18420"/>
        <label>2</label>
    </ligand>
</feature>
<feature type="binding site" evidence="9">
    <location>
        <position position="1101"/>
    </location>
    <ligand>
        <name>substrate</name>
    </ligand>
</feature>
<dbReference type="RefSeq" id="WP_377143346.1">
    <property type="nucleotide sequence ID" value="NZ_JBHTIA010000009.1"/>
</dbReference>
<feature type="binding site" evidence="9">
    <location>
        <position position="309"/>
    </location>
    <ligand>
        <name>Mg(2+)</name>
        <dbReference type="ChEBI" id="CHEBI:18420"/>
        <label>2</label>
    </ligand>
</feature>
<dbReference type="InterPro" id="IPR006099">
    <property type="entry name" value="MeMalonylCoA_mutase_a/b_cat"/>
</dbReference>
<evidence type="ECO:0000256" key="9">
    <source>
        <dbReference type="HAMAP-Rule" id="MF_02050"/>
    </source>
</evidence>
<feature type="binding site" evidence="9">
    <location>
        <position position="1106"/>
    </location>
    <ligand>
        <name>substrate</name>
    </ligand>
</feature>
<evidence type="ECO:0000256" key="5">
    <source>
        <dbReference type="ARBA" id="ARBA00023134"/>
    </source>
</evidence>
<dbReference type="CDD" id="cd02071">
    <property type="entry name" value="MM_CoA_mut_B12_BD"/>
    <property type="match status" value="1"/>
</dbReference>
<dbReference type="Pfam" id="PF04480">
    <property type="entry name" value="DUF559"/>
    <property type="match status" value="1"/>
</dbReference>
<evidence type="ECO:0000313" key="13">
    <source>
        <dbReference type="Proteomes" id="UP001597073"/>
    </source>
</evidence>
<feature type="binding site" evidence="9">
    <location>
        <position position="263"/>
    </location>
    <ligand>
        <name>GTP</name>
        <dbReference type="ChEBI" id="CHEBI:37565"/>
    </ligand>
</feature>
<keyword evidence="13" id="KW-1185">Reference proteome</keyword>
<dbReference type="InterPro" id="IPR011335">
    <property type="entry name" value="Restrct_endonuc-II-like"/>
</dbReference>
<feature type="binding site" evidence="9">
    <location>
        <position position="260"/>
    </location>
    <ligand>
        <name>Mg(2+)</name>
        <dbReference type="ChEBI" id="CHEBI:18420"/>
        <label>2</label>
    </ligand>
</feature>
<keyword evidence="5 9" id="KW-0342">GTP-binding</keyword>
<dbReference type="InterPro" id="IPR033669">
    <property type="entry name" value="IcmF"/>
</dbReference>
<dbReference type="PROSITE" id="PS51332">
    <property type="entry name" value="B12_BINDING"/>
    <property type="match status" value="1"/>
</dbReference>
<evidence type="ECO:0000256" key="6">
    <source>
        <dbReference type="ARBA" id="ARBA00023186"/>
    </source>
</evidence>
<dbReference type="InterPro" id="IPR006158">
    <property type="entry name" value="Cobalamin-bd"/>
</dbReference>
<evidence type="ECO:0000256" key="8">
    <source>
        <dbReference type="ARBA" id="ARBA00023285"/>
    </source>
</evidence>
<gene>
    <name evidence="9" type="primary">icmF</name>
    <name evidence="12" type="ORF">ACFQZI_13725</name>
</gene>
<dbReference type="CDD" id="cd01038">
    <property type="entry name" value="Endonuclease_DUF559"/>
    <property type="match status" value="1"/>
</dbReference>
<dbReference type="Gene3D" id="3.20.20.240">
    <property type="entry name" value="Methylmalonyl-CoA mutase"/>
    <property type="match status" value="2"/>
</dbReference>
<feature type="binding site" description="axial binding residue" evidence="9">
    <location>
        <position position="25"/>
    </location>
    <ligand>
        <name>adenosylcob(III)alamin</name>
        <dbReference type="ChEBI" id="CHEBI:18408"/>
    </ligand>
    <ligandPart>
        <name>Co</name>
        <dbReference type="ChEBI" id="CHEBI:27638"/>
    </ligandPart>
</feature>
<dbReference type="SUPFAM" id="SSF52540">
    <property type="entry name" value="P-loop containing nucleoside triphosphate hydrolases"/>
    <property type="match status" value="1"/>
</dbReference>
<comment type="cofactor">
    <cofactor evidence="9">
        <name>Mg(2+)</name>
        <dbReference type="ChEBI" id="CHEBI:18420"/>
    </cofactor>
</comment>
<keyword evidence="2 9" id="KW-0846">Cobalamin</keyword>
<keyword evidence="8 9" id="KW-0170">Cobalt</keyword>
<accession>A0ABW2ZII8</accession>
<dbReference type="EC" id="5.4.99.13" evidence="9"/>
<feature type="binding site" evidence="9">
    <location>
        <position position="308"/>
    </location>
    <ligand>
        <name>Mg(2+)</name>
        <dbReference type="ChEBI" id="CHEBI:18420"/>
        <label>1</label>
        <note>catalytic</note>
    </ligand>
</feature>
<feature type="binding site" evidence="9">
    <location>
        <position position="223"/>
    </location>
    <ligand>
        <name>Mg(2+)</name>
        <dbReference type="ChEBI" id="CHEBI:18420"/>
        <label>1</label>
        <note>catalytic</note>
    </ligand>
</feature>
<comment type="catalytic activity">
    <reaction evidence="9">
        <text>2-methylpropanoyl-CoA = butanoyl-CoA</text>
        <dbReference type="Rhea" id="RHEA:13141"/>
        <dbReference type="ChEBI" id="CHEBI:57338"/>
        <dbReference type="ChEBI" id="CHEBI:57371"/>
        <dbReference type="EC" id="5.4.99.13"/>
    </reaction>
</comment>
<dbReference type="SUPFAM" id="SSF52980">
    <property type="entry name" value="Restriction endonuclease-like"/>
    <property type="match status" value="1"/>
</dbReference>
<dbReference type="InterPro" id="IPR027417">
    <property type="entry name" value="P-loop_NTPase"/>
</dbReference>
<feature type="binding site" evidence="9">
    <location>
        <position position="1337"/>
    </location>
    <ligand>
        <name>GTP</name>
        <dbReference type="ChEBI" id="CHEBI:37565"/>
    </ligand>
</feature>
<keyword evidence="3 9" id="KW-0547">Nucleotide-binding</keyword>
<dbReference type="Gene3D" id="3.40.50.280">
    <property type="entry name" value="Cobalamin-binding domain"/>
    <property type="match status" value="1"/>
</dbReference>
<dbReference type="PANTHER" id="PTHR43087">
    <property type="entry name" value="LYSINE/ARGININE/ORNITHINE TRANSPORT SYSTEM KINASE"/>
    <property type="match status" value="1"/>
</dbReference>
<evidence type="ECO:0000256" key="4">
    <source>
        <dbReference type="ARBA" id="ARBA00022801"/>
    </source>
</evidence>
<dbReference type="InterPro" id="IPR016176">
    <property type="entry name" value="Cbl-dep_enz_cat"/>
</dbReference>
<evidence type="ECO:0000256" key="10">
    <source>
        <dbReference type="SAM" id="MobiDB-lite"/>
    </source>
</evidence>
<keyword evidence="6 9" id="KW-0143">Chaperone</keyword>
<dbReference type="Pfam" id="PF03308">
    <property type="entry name" value="MeaB"/>
    <property type="match status" value="1"/>
</dbReference>
<feature type="binding site" evidence="9">
    <location>
        <position position="308"/>
    </location>
    <ligand>
        <name>Mg(2+)</name>
        <dbReference type="ChEBI" id="CHEBI:18420"/>
        <label>2</label>
    </ligand>
</feature>
<dbReference type="Proteomes" id="UP001597073">
    <property type="component" value="Unassembled WGS sequence"/>
</dbReference>
<comment type="subunit">
    <text evidence="9">Homodimer.</text>
</comment>
<feature type="binding site" evidence="9">
    <location>
        <position position="1218"/>
    </location>
    <ligand>
        <name>GTP</name>
        <dbReference type="ChEBI" id="CHEBI:37565"/>
    </ligand>
</feature>
<comment type="caution">
    <text evidence="12">The sequence shown here is derived from an EMBL/GenBank/DDBJ whole genome shotgun (WGS) entry which is preliminary data.</text>
</comment>
<evidence type="ECO:0000256" key="2">
    <source>
        <dbReference type="ARBA" id="ARBA00022628"/>
    </source>
</evidence>
<evidence type="ECO:0000313" key="12">
    <source>
        <dbReference type="EMBL" id="MFD0765916.1"/>
    </source>
</evidence>
<feature type="binding site" evidence="9">
    <location>
        <position position="1017"/>
    </location>
    <ligand>
        <name>substrate</name>
    </ligand>
</feature>
<evidence type="ECO:0000256" key="3">
    <source>
        <dbReference type="ARBA" id="ARBA00022741"/>
    </source>
</evidence>
<dbReference type="InterPro" id="IPR007569">
    <property type="entry name" value="DUF559"/>
</dbReference>
<keyword evidence="9" id="KW-0511">Multifunctional enzyme</keyword>
<feature type="binding site" evidence="9">
    <location>
        <begin position="355"/>
        <end position="358"/>
    </location>
    <ligand>
        <name>GTP</name>
        <dbReference type="ChEBI" id="CHEBI:37565"/>
    </ligand>
</feature>
<dbReference type="EMBL" id="JBHTIA010000009">
    <property type="protein sequence ID" value="MFD0765916.1"/>
    <property type="molecule type" value="Genomic_DNA"/>
</dbReference>
<evidence type="ECO:0000259" key="11">
    <source>
        <dbReference type="PROSITE" id="PS51332"/>
    </source>
</evidence>
<dbReference type="SUPFAM" id="SSF52242">
    <property type="entry name" value="Cobalamin (vitamin B12)-binding domain"/>
    <property type="match status" value="1"/>
</dbReference>
<organism evidence="12 13">
    <name type="scientific">Mucilaginibacter lutimaris</name>
    <dbReference type="NCBI Taxonomy" id="931629"/>
    <lineage>
        <taxon>Bacteria</taxon>
        <taxon>Pseudomonadati</taxon>
        <taxon>Bacteroidota</taxon>
        <taxon>Sphingobacteriia</taxon>
        <taxon>Sphingobacteriales</taxon>
        <taxon>Sphingobacteriaceae</taxon>
        <taxon>Mucilaginibacter</taxon>
    </lineage>
</organism>
<protein>
    <recommendedName>
        <fullName evidence="9">Fused isobutyryl-CoA mutase</fullName>
    </recommendedName>
    <domain>
        <recommendedName>
            <fullName evidence="9">Isobutyryl-CoA mutase</fullName>
            <shortName evidence="9">ICM</shortName>
            <ecNumber evidence="9">5.4.99.13</ecNumber>
        </recommendedName>
    </domain>
    <domain>
        <recommendedName>
            <fullName evidence="9">P-loop GTPase</fullName>
            <ecNumber evidence="9">3.6.5.-</ecNumber>
        </recommendedName>
        <alternativeName>
            <fullName evidence="9">G-protein chaperone</fullName>
        </alternativeName>
    </domain>
</protein>
<comment type="function">
    <text evidence="9">Catalyzes the reversible interconversion of isobutyryl-CoA and n-butyryl-CoA, using radical chemistry. Also exhibits GTPase activity, associated with its G-protein domain (MeaI) that functions as a chaperone that assists cofactor delivery and proper holo-enzyme assembly.</text>
</comment>
<comment type="catalytic activity">
    <reaction evidence="9">
        <text>GTP + H2O = GDP + phosphate + H(+)</text>
        <dbReference type="Rhea" id="RHEA:19669"/>
        <dbReference type="ChEBI" id="CHEBI:15377"/>
        <dbReference type="ChEBI" id="CHEBI:15378"/>
        <dbReference type="ChEBI" id="CHEBI:37565"/>
        <dbReference type="ChEBI" id="CHEBI:43474"/>
        <dbReference type="ChEBI" id="CHEBI:58189"/>
    </reaction>
</comment>
<feature type="binding site" evidence="9">
    <location>
        <position position="246"/>
    </location>
    <ligand>
        <name>Mg(2+)</name>
        <dbReference type="ChEBI" id="CHEBI:18420"/>
        <label>2</label>
    </ligand>
</feature>
<keyword evidence="9" id="KW-0479">Metal-binding</keyword>
<dbReference type="HAMAP" id="MF_02050">
    <property type="entry name" value="IcmF"/>
    <property type="match status" value="1"/>
</dbReference>
<feature type="region of interest" description="Disordered" evidence="10">
    <location>
        <begin position="732"/>
        <end position="771"/>
    </location>
</feature>
<feature type="binding site" evidence="9">
    <location>
        <position position="1066"/>
    </location>
    <ligand>
        <name>substrate</name>
    </ligand>
</feature>
<comment type="domain">
    <text evidence="9">Is composed of four functional domains: the N-terminal 5'-deoxyadenosylcobalamin binding region that is homologous to the small subunit of ICM (IcmB), a middle P-loop GTPase domain (MeaI) that likely acts as a chaperone for ICM, a structured linker region involved in dimer formation, and a C-terminal part that is homologous to the large substrate-binding subunit of ICM (IcmA).</text>
</comment>
<dbReference type="Gene3D" id="3.40.960.10">
    <property type="entry name" value="VSR Endonuclease"/>
    <property type="match status" value="1"/>
</dbReference>
<sequence length="1338" mass="149555">MESIAPYKSQYKIRFVTAASLFDGHDATINIMRRILQSTGAEVIHLGHNRSVDEIVNCAIQEDVQGIALTSYQGGHVEYFKYMYDLLAERGAGHIKIFGGGGGVFLPAEIAELQAYGITKIYSPDDGRTMGLQGMINHMMEECDYLTPSLSKGSLTPNPSPRERGLKSTMDKGYIARLITAAELGSLSPVEEAKREVSPFGGNLEGAPTPVLGITGTGGSGKSSLVDEIVRRYLMETDKTLAIISVDPSKRKTGGALLGDRIRMNAINSPRVYMRSLATRQANLALSKHVQEAIDICKMAGYDMVIVETSGIGQSDTMITDYCDLSLYVMTPEFGAATQLEKIDMLDFADLVALNKFDKRGALDAIRDVRKQYKRNHMLFDAKDEDLPVYGTMASQFNDPGMNTLFTALMKTVKEKTGVDLLGNQETRTKIKDGESEKIYIIPPDRIRYLAEIAESSAAYTDWVNEQCKIAQQMYNVRGVMDLLDEHTPNPSQEGNPMLKDIYQNLEDHLNADCKRLLKEWPETVAKYKADNFIYKVRDKEIKQPLYYTSLSQLKVPKIALPKYEAWGDILRWLLTENVPGEFPYAAGVFPLKREGEDPTRMFAGEGGPERTNKRFHYVSLGQPAHRLSTAFDSVTLYGEDPHVRPDIYGKIGNSGVSIATLDDAKKLYSGFDLCHASTSVSMTINGPAPMLLGFFMNAAIDQQCEKYITEHGLEHLVEEAYRKVYDEKGLERPKYQTASPQPSPKEREQEALAKERSLSPTLSEGSLTPALSKGEGVKRFGFETADLKIWDILKGNSKDNRQNPTEAENLLWLLLRNNKIGFKIRRQHAIDGYIADFVCLPKGLVIEIDGGYHNYTTEQDKVRTRVLNDEGFDVIRFTNDEVLNNTQKVLEEIKARLNIQTDRKVLSFGEDLGEAAIGGDLEGASFGEDLGEASLPPGNNGLGLMLLGLTGDQVLPADVYEQIRAYAIATVRGTVQADILKEDQAQNTCIFSTEFALRMMGDIQQYFIKEKVRNFYSVSISGYHIAEAGANPITQLAFTLSNGFTYVEYYLSRGMHIDDFAPNLSFFFSNGIDPEYSVIGRVARRIWAKAIKNKYKGNDRSQKLKYHIQTSGRSLHAQEIDFNDIRTTLQALYAIYDNCNSLHTNAYDEAITTPTEESVRRAMAIQLIINRELGLAKNENPIQGAFIIEELTDLVEQAVLTEFKAINDRGGVLGAMETMYQRSKIQEESLYYETLKHTGEYPIIGVNTFLNKKGSPTIVPSEIIRATEDEKQFQIAALHQFQQRNADHAPAMLKELQQRAIAGENIFEALMQACKYCSLGQISHALYEVGGQYRRNM</sequence>
<keyword evidence="7 9" id="KW-0413">Isomerase</keyword>
<dbReference type="Pfam" id="PF02310">
    <property type="entry name" value="B12-binding"/>
    <property type="match status" value="1"/>
</dbReference>
<feature type="compositionally biased region" description="Basic and acidic residues" evidence="10">
    <location>
        <begin position="745"/>
        <end position="758"/>
    </location>
</feature>
<dbReference type="EC" id="3.6.5.-" evidence="9"/>
<comment type="caution">
    <text evidence="9">Lacks conserved residue(s) required for the propagation of feature annotation.</text>
</comment>
<name>A0ABW2ZII8_9SPHI</name>
<keyword evidence="9" id="KW-0460">Magnesium</keyword>
<proteinExistence type="inferred from homology"/>